<dbReference type="InterPro" id="IPR013762">
    <property type="entry name" value="Integrase-like_cat_sf"/>
</dbReference>
<dbReference type="Gene3D" id="1.10.443.10">
    <property type="entry name" value="Intergrase catalytic core"/>
    <property type="match status" value="1"/>
</dbReference>
<sequence>MNSNFRYNTYLKELADLCDIRDVSGRIRRLDTHDARHFFADMMLNNGVPLEDVSKMLGHRNYYVIAG</sequence>
<evidence type="ECO:0000259" key="2">
    <source>
        <dbReference type="Pfam" id="PF00589"/>
    </source>
</evidence>
<evidence type="ECO:0000256" key="1">
    <source>
        <dbReference type="ARBA" id="ARBA00023172"/>
    </source>
</evidence>
<dbReference type="Pfam" id="PF00589">
    <property type="entry name" value="Phage_integrase"/>
    <property type="match status" value="1"/>
</dbReference>
<proteinExistence type="predicted"/>
<dbReference type="InterPro" id="IPR002104">
    <property type="entry name" value="Integrase_catalytic"/>
</dbReference>
<organism evidence="3 4">
    <name type="scientific">Dyadobacter fermentans</name>
    <dbReference type="NCBI Taxonomy" id="94254"/>
    <lineage>
        <taxon>Bacteria</taxon>
        <taxon>Pseudomonadati</taxon>
        <taxon>Bacteroidota</taxon>
        <taxon>Cytophagia</taxon>
        <taxon>Cytophagales</taxon>
        <taxon>Spirosomataceae</taxon>
        <taxon>Dyadobacter</taxon>
    </lineage>
</organism>
<accession>A0ABU1QY35</accession>
<feature type="domain" description="Tyr recombinase" evidence="2">
    <location>
        <begin position="8"/>
        <end position="61"/>
    </location>
</feature>
<dbReference type="RefSeq" id="WP_309984421.1">
    <property type="nucleotide sequence ID" value="NZ_JAVDTI010000003.1"/>
</dbReference>
<evidence type="ECO:0000313" key="3">
    <source>
        <dbReference type="EMBL" id="MDR6806003.1"/>
    </source>
</evidence>
<dbReference type="InterPro" id="IPR011010">
    <property type="entry name" value="DNA_brk_join_enz"/>
</dbReference>
<gene>
    <name evidence="3" type="ORF">J2W84_003051</name>
</gene>
<reference evidence="3 4" key="1">
    <citation type="submission" date="2023-07" db="EMBL/GenBank/DDBJ databases">
        <title>Sorghum-associated microbial communities from plants grown in Nebraska, USA.</title>
        <authorList>
            <person name="Schachtman D."/>
        </authorList>
    </citation>
    <scope>NUCLEOTIDE SEQUENCE [LARGE SCALE GENOMIC DNA]</scope>
    <source>
        <strain evidence="3 4">BE57</strain>
    </source>
</reference>
<protein>
    <submittedName>
        <fullName evidence="3">Site-specific recombinase XerD</fullName>
    </submittedName>
</protein>
<evidence type="ECO:0000313" key="4">
    <source>
        <dbReference type="Proteomes" id="UP001264980"/>
    </source>
</evidence>
<dbReference type="EMBL" id="JAVDTI010000003">
    <property type="protein sequence ID" value="MDR6806003.1"/>
    <property type="molecule type" value="Genomic_DNA"/>
</dbReference>
<dbReference type="SUPFAM" id="SSF56349">
    <property type="entry name" value="DNA breaking-rejoining enzymes"/>
    <property type="match status" value="1"/>
</dbReference>
<keyword evidence="1" id="KW-0233">DNA recombination</keyword>
<keyword evidence="4" id="KW-1185">Reference proteome</keyword>
<comment type="caution">
    <text evidence="3">The sequence shown here is derived from an EMBL/GenBank/DDBJ whole genome shotgun (WGS) entry which is preliminary data.</text>
</comment>
<name>A0ABU1QY35_9BACT</name>
<dbReference type="Proteomes" id="UP001264980">
    <property type="component" value="Unassembled WGS sequence"/>
</dbReference>